<keyword evidence="3" id="KW-0731">Sigma factor</keyword>
<dbReference type="GO" id="GO:0016987">
    <property type="term" value="F:sigma factor activity"/>
    <property type="evidence" value="ECO:0007669"/>
    <property type="project" value="UniProtKB-KW"/>
</dbReference>
<dbReference type="SUPFAM" id="SSF88946">
    <property type="entry name" value="Sigma2 domain of RNA polymerase sigma factors"/>
    <property type="match status" value="1"/>
</dbReference>
<evidence type="ECO:0000256" key="1">
    <source>
        <dbReference type="ARBA" id="ARBA00010641"/>
    </source>
</evidence>
<proteinExistence type="inferred from homology"/>
<accession>A0A1H6VT99</accession>
<evidence type="ECO:0000313" key="8">
    <source>
        <dbReference type="Proteomes" id="UP000199532"/>
    </source>
</evidence>
<keyword evidence="4" id="KW-0804">Transcription</keyword>
<dbReference type="STRING" id="408657.SAMN04487995_3129"/>
<evidence type="ECO:0000256" key="2">
    <source>
        <dbReference type="ARBA" id="ARBA00023015"/>
    </source>
</evidence>
<dbReference type="Pfam" id="PF08281">
    <property type="entry name" value="Sigma70_r4_2"/>
    <property type="match status" value="1"/>
</dbReference>
<dbReference type="GO" id="GO:0003677">
    <property type="term" value="F:DNA binding"/>
    <property type="evidence" value="ECO:0007669"/>
    <property type="project" value="InterPro"/>
</dbReference>
<dbReference type="Proteomes" id="UP000199532">
    <property type="component" value="Unassembled WGS sequence"/>
</dbReference>
<dbReference type="PANTHER" id="PTHR43133:SF46">
    <property type="entry name" value="RNA POLYMERASE SIGMA-70 FACTOR ECF SUBFAMILY"/>
    <property type="match status" value="1"/>
</dbReference>
<protein>
    <submittedName>
        <fullName evidence="7">RNA polymerase sigma-70 factor, ECF subfamily</fullName>
    </submittedName>
</protein>
<evidence type="ECO:0000313" key="7">
    <source>
        <dbReference type="EMBL" id="SEJ03255.1"/>
    </source>
</evidence>
<evidence type="ECO:0000259" key="5">
    <source>
        <dbReference type="Pfam" id="PF04542"/>
    </source>
</evidence>
<dbReference type="Gene3D" id="1.10.10.10">
    <property type="entry name" value="Winged helix-like DNA-binding domain superfamily/Winged helix DNA-binding domain"/>
    <property type="match status" value="1"/>
</dbReference>
<dbReference type="GO" id="GO:0006352">
    <property type="term" value="P:DNA-templated transcription initiation"/>
    <property type="evidence" value="ECO:0007669"/>
    <property type="project" value="InterPro"/>
</dbReference>
<dbReference type="InterPro" id="IPR039425">
    <property type="entry name" value="RNA_pol_sigma-70-like"/>
</dbReference>
<name>A0A1H6VT99_9BACT</name>
<dbReference type="InterPro" id="IPR036388">
    <property type="entry name" value="WH-like_DNA-bd_sf"/>
</dbReference>
<evidence type="ECO:0000256" key="4">
    <source>
        <dbReference type="ARBA" id="ARBA00023163"/>
    </source>
</evidence>
<dbReference type="InterPro" id="IPR007627">
    <property type="entry name" value="RNA_pol_sigma70_r2"/>
</dbReference>
<dbReference type="AlphaFoldDB" id="A0A1H6VT99"/>
<dbReference type="OrthoDB" id="1097528at2"/>
<sequence>MVQFPDSVYTDEELLTLLQQGSRDSFEILYKKYWKQLFNSAYKRLQSREIVEELVQDIFVDLWSKREVLEIHSSLQAYLFTALRYKLFSYFRSQFIKKKHVEYVLHHSEGYENFVEDQLYYEELAHALENSVETLPEKYKTVYLLSRNQNLTYKEIAAHLNMPLDTVEKQMGKALKLLRIKLKDYAWIAVLCAGLSN</sequence>
<organism evidence="7 8">
    <name type="scientific">Dyadobacter koreensis</name>
    <dbReference type="NCBI Taxonomy" id="408657"/>
    <lineage>
        <taxon>Bacteria</taxon>
        <taxon>Pseudomonadati</taxon>
        <taxon>Bacteroidota</taxon>
        <taxon>Cytophagia</taxon>
        <taxon>Cytophagales</taxon>
        <taxon>Spirosomataceae</taxon>
        <taxon>Dyadobacter</taxon>
    </lineage>
</organism>
<dbReference type="Pfam" id="PF04542">
    <property type="entry name" value="Sigma70_r2"/>
    <property type="match status" value="1"/>
</dbReference>
<dbReference type="NCBIfam" id="TIGR02985">
    <property type="entry name" value="Sig70_bacteroi1"/>
    <property type="match status" value="1"/>
</dbReference>
<dbReference type="InterPro" id="IPR013249">
    <property type="entry name" value="RNA_pol_sigma70_r4_t2"/>
</dbReference>
<feature type="domain" description="RNA polymerase sigma factor 70 region 4 type 2" evidence="6">
    <location>
        <begin position="127"/>
        <end position="178"/>
    </location>
</feature>
<feature type="domain" description="RNA polymerase sigma-70 region 2" evidence="5">
    <location>
        <begin position="29"/>
        <end position="94"/>
    </location>
</feature>
<evidence type="ECO:0000256" key="3">
    <source>
        <dbReference type="ARBA" id="ARBA00023082"/>
    </source>
</evidence>
<dbReference type="NCBIfam" id="TIGR02937">
    <property type="entry name" value="sigma70-ECF"/>
    <property type="match status" value="1"/>
</dbReference>
<dbReference type="CDD" id="cd06171">
    <property type="entry name" value="Sigma70_r4"/>
    <property type="match status" value="1"/>
</dbReference>
<dbReference type="PANTHER" id="PTHR43133">
    <property type="entry name" value="RNA POLYMERASE ECF-TYPE SIGMA FACTO"/>
    <property type="match status" value="1"/>
</dbReference>
<dbReference type="InterPro" id="IPR014284">
    <property type="entry name" value="RNA_pol_sigma-70_dom"/>
</dbReference>
<dbReference type="Gene3D" id="1.10.1740.10">
    <property type="match status" value="1"/>
</dbReference>
<dbReference type="InterPro" id="IPR013325">
    <property type="entry name" value="RNA_pol_sigma_r2"/>
</dbReference>
<dbReference type="InterPro" id="IPR013324">
    <property type="entry name" value="RNA_pol_sigma_r3/r4-like"/>
</dbReference>
<dbReference type="RefSeq" id="WP_090336396.1">
    <property type="nucleotide sequence ID" value="NZ_FNXY01000004.1"/>
</dbReference>
<reference evidence="7 8" key="1">
    <citation type="submission" date="2016-10" db="EMBL/GenBank/DDBJ databases">
        <authorList>
            <person name="de Groot N.N."/>
        </authorList>
    </citation>
    <scope>NUCLEOTIDE SEQUENCE [LARGE SCALE GENOMIC DNA]</scope>
    <source>
        <strain evidence="7 8">DSM 19938</strain>
    </source>
</reference>
<dbReference type="SUPFAM" id="SSF88659">
    <property type="entry name" value="Sigma3 and sigma4 domains of RNA polymerase sigma factors"/>
    <property type="match status" value="1"/>
</dbReference>
<dbReference type="InterPro" id="IPR014327">
    <property type="entry name" value="RNA_pol_sigma70_bacteroid"/>
</dbReference>
<comment type="similarity">
    <text evidence="1">Belongs to the sigma-70 factor family. ECF subfamily.</text>
</comment>
<evidence type="ECO:0000259" key="6">
    <source>
        <dbReference type="Pfam" id="PF08281"/>
    </source>
</evidence>
<dbReference type="EMBL" id="FNXY01000004">
    <property type="protein sequence ID" value="SEJ03255.1"/>
    <property type="molecule type" value="Genomic_DNA"/>
</dbReference>
<keyword evidence="8" id="KW-1185">Reference proteome</keyword>
<gene>
    <name evidence="7" type="ORF">SAMN04487995_3129</name>
</gene>
<keyword evidence="2" id="KW-0805">Transcription regulation</keyword>